<feature type="region of interest" description="Disordered" evidence="2">
    <location>
        <begin position="333"/>
        <end position="354"/>
    </location>
</feature>
<proteinExistence type="inferred from homology"/>
<evidence type="ECO:0000259" key="3">
    <source>
        <dbReference type="Pfam" id="PF19031"/>
    </source>
</evidence>
<feature type="region of interest" description="Disordered" evidence="2">
    <location>
        <begin position="1"/>
        <end position="20"/>
    </location>
</feature>
<reference evidence="4" key="1">
    <citation type="submission" date="2020-01" db="EMBL/GenBank/DDBJ databases">
        <title>Genome Sequencing of Three Apophysomyces-Like Fungal Strains Confirms a Novel Fungal Genus in the Mucoromycota with divergent Burkholderia-like Endosymbiotic Bacteria.</title>
        <authorList>
            <person name="Stajich J.E."/>
            <person name="Macias A.M."/>
            <person name="Carter-House D."/>
            <person name="Lovett B."/>
            <person name="Kasson L.R."/>
            <person name="Berry K."/>
            <person name="Grigoriev I."/>
            <person name="Chang Y."/>
            <person name="Spatafora J."/>
            <person name="Kasson M.T."/>
        </authorList>
    </citation>
    <scope>NUCLEOTIDE SEQUENCE</scope>
    <source>
        <strain evidence="4">NRRL A-21654</strain>
    </source>
</reference>
<dbReference type="EMBL" id="JABAYA010000230">
    <property type="protein sequence ID" value="KAF7721863.1"/>
    <property type="molecule type" value="Genomic_DNA"/>
</dbReference>
<feature type="compositionally biased region" description="Acidic residues" evidence="2">
    <location>
        <begin position="598"/>
        <end position="615"/>
    </location>
</feature>
<dbReference type="AlphaFoldDB" id="A0A8H7EMQ9"/>
<feature type="region of interest" description="Disordered" evidence="2">
    <location>
        <begin position="593"/>
        <end position="621"/>
    </location>
</feature>
<evidence type="ECO:0000313" key="5">
    <source>
        <dbReference type="Proteomes" id="UP000605846"/>
    </source>
</evidence>
<gene>
    <name evidence="4" type="primary">CCZ1</name>
    <name evidence="4" type="ORF">EC973_004071</name>
</gene>
<feature type="domain" description="CCZ1/INTU/HSP4 first Longin" evidence="3">
    <location>
        <begin position="27"/>
        <end position="158"/>
    </location>
</feature>
<dbReference type="PANTHER" id="PTHR13056:SF0">
    <property type="entry name" value="VACUOLAR FUSION PROTEIN CCZ1 HOMOLOG-RELATED"/>
    <property type="match status" value="1"/>
</dbReference>
<evidence type="ECO:0000313" key="4">
    <source>
        <dbReference type="EMBL" id="KAF7721863.1"/>
    </source>
</evidence>
<dbReference type="Pfam" id="PF19031">
    <property type="entry name" value="Intu_longin_1"/>
    <property type="match status" value="1"/>
</dbReference>
<evidence type="ECO:0000256" key="1">
    <source>
        <dbReference type="ARBA" id="ARBA00005352"/>
    </source>
</evidence>
<evidence type="ECO:0000256" key="2">
    <source>
        <dbReference type="SAM" id="MobiDB-lite"/>
    </source>
</evidence>
<organism evidence="4 5">
    <name type="scientific">Apophysomyces ossiformis</name>
    <dbReference type="NCBI Taxonomy" id="679940"/>
    <lineage>
        <taxon>Eukaryota</taxon>
        <taxon>Fungi</taxon>
        <taxon>Fungi incertae sedis</taxon>
        <taxon>Mucoromycota</taxon>
        <taxon>Mucoromycotina</taxon>
        <taxon>Mucoromycetes</taxon>
        <taxon>Mucorales</taxon>
        <taxon>Mucorineae</taxon>
        <taxon>Mucoraceae</taxon>
        <taxon>Apophysomyces</taxon>
    </lineage>
</organism>
<accession>A0A8H7EMQ9</accession>
<protein>
    <submittedName>
        <fullName evidence="4">Vacuolar fusion protein ccz1</fullName>
    </submittedName>
</protein>
<dbReference type="Proteomes" id="UP000605846">
    <property type="component" value="Unassembled WGS sequence"/>
</dbReference>
<sequence length="666" mass="76108">MSVEEVQTSDKDKRSNSSKLGRTSPILSYFCVYNPSLGQSEENNKDQILYYTAKKVVPADVKLKQVGLAQALVNFTSAFSTSKPTQNVHTQKNRMVFLQPEPGFWMHMCVELGILRRQIKDAKGKEKLVTEYLDTQLNDQALEAILKIGYEQFKLLNGTFSSILYGEDLDVPSQPSRQRARSLMHAIEEFFSDWIWRWDFDRLDTMVFSAVFNAVPVQPVLRSNYLRIHDLDRAINEHFDRAIDHTLILDTKEGGLVYRSPSLDITDVRSLRKFICKRVERSIAHDEEIERQRLENIQLTAKKDKTFGLKSFTKSLSQTHILNYFTSSVKPEIPPASAPTSSASSTQSNQTVSAPNEISTDFASSADPDLTDTGPRHGKYLTGLTESVIIDMNGDEQTVSRIDIVRVYLSSRSALDEKGEDISPYHYKEKLTEYFLLIYKHKSDFVWSFMLPTFAPEAEDLVADQTFYPRLEEYMIEQQLDSITEDITKNMISVEEKCLDFGKHFKCFYYDNTTLNMKTTLVDKNGRVMARAIKNSKDGKLIGGIHMTNEMLLQLLELKDDFARLPRTNEIYTRSTSNYWIAGHRLYNKLTASKESTQQEEDECSPTVADTEEDGSCSSFESLEDSRADDYTEIYIVAAKKDTSLADVEDTLHKMTTSLLETMHLE</sequence>
<dbReference type="PANTHER" id="PTHR13056">
    <property type="entry name" value="VACUOLAR FUSION PROTEIN CCZ1 HOMOLOG-RELATED"/>
    <property type="match status" value="1"/>
</dbReference>
<feature type="compositionally biased region" description="Low complexity" evidence="2">
    <location>
        <begin position="338"/>
        <end position="354"/>
    </location>
</feature>
<dbReference type="OrthoDB" id="240546at2759"/>
<dbReference type="GO" id="GO:0035658">
    <property type="term" value="C:Mon1-Ccz1 complex"/>
    <property type="evidence" value="ECO:0007669"/>
    <property type="project" value="InterPro"/>
</dbReference>
<comment type="caution">
    <text evidence="4">The sequence shown here is derived from an EMBL/GenBank/DDBJ whole genome shotgun (WGS) entry which is preliminary data.</text>
</comment>
<dbReference type="InterPro" id="IPR043987">
    <property type="entry name" value="CCZ1/INTU/HSP4_longin_1"/>
</dbReference>
<comment type="similarity">
    <text evidence="1">Belongs to the CCZ1 family.</text>
</comment>
<dbReference type="InterPro" id="IPR013176">
    <property type="entry name" value="Ccz1"/>
</dbReference>
<dbReference type="GO" id="GO:0016192">
    <property type="term" value="P:vesicle-mediated transport"/>
    <property type="evidence" value="ECO:0007669"/>
    <property type="project" value="InterPro"/>
</dbReference>
<name>A0A8H7EMQ9_9FUNG</name>
<keyword evidence="5" id="KW-1185">Reference proteome</keyword>